<dbReference type="InterPro" id="IPR043183">
    <property type="entry name" value="DNJB2/6-like"/>
</dbReference>
<keyword evidence="4" id="KW-1185">Reference proteome</keyword>
<dbReference type="PRINTS" id="PR00625">
    <property type="entry name" value="JDOMAIN"/>
</dbReference>
<reference evidence="3 4" key="1">
    <citation type="submission" date="2013-12" db="EMBL/GenBank/DDBJ databases">
        <title>Draft genome of the parsitic nematode Ancylostoma duodenale.</title>
        <authorList>
            <person name="Mitreva M."/>
        </authorList>
    </citation>
    <scope>NUCLEOTIDE SEQUENCE [LARGE SCALE GENOMIC DNA]</scope>
    <source>
        <strain evidence="3 4">Zhejiang</strain>
    </source>
</reference>
<dbReference type="SUPFAM" id="SSF46565">
    <property type="entry name" value="Chaperone J-domain"/>
    <property type="match status" value="1"/>
</dbReference>
<accession>A0A0C2G7C4</accession>
<dbReference type="PROSITE" id="PS50076">
    <property type="entry name" value="DNAJ_2"/>
    <property type="match status" value="1"/>
</dbReference>
<feature type="non-terminal residue" evidence="3">
    <location>
        <position position="1"/>
    </location>
</feature>
<evidence type="ECO:0000313" key="3">
    <source>
        <dbReference type="EMBL" id="KIH52941.1"/>
    </source>
</evidence>
<proteinExistence type="predicted"/>
<dbReference type="InterPro" id="IPR001623">
    <property type="entry name" value="DnaJ_domain"/>
</dbReference>
<dbReference type="AlphaFoldDB" id="A0A0C2G7C4"/>
<evidence type="ECO:0000313" key="4">
    <source>
        <dbReference type="Proteomes" id="UP000054047"/>
    </source>
</evidence>
<dbReference type="CDD" id="cd06257">
    <property type="entry name" value="DnaJ"/>
    <property type="match status" value="1"/>
</dbReference>
<keyword evidence="1" id="KW-0143">Chaperone</keyword>
<sequence length="73" mass="8553">YRKLALKWHPDKHTEEKDKVIAEKQFKKIAQAYEILSDVNYLLVTDSCPASMNREQFYAPQVIFSREKKPAAP</sequence>
<dbReference type="EMBL" id="KN742417">
    <property type="protein sequence ID" value="KIH52941.1"/>
    <property type="molecule type" value="Genomic_DNA"/>
</dbReference>
<dbReference type="Pfam" id="PF00226">
    <property type="entry name" value="DnaJ"/>
    <property type="match status" value="1"/>
</dbReference>
<dbReference type="SMART" id="SM00271">
    <property type="entry name" value="DnaJ"/>
    <property type="match status" value="1"/>
</dbReference>
<dbReference type="PANTHER" id="PTHR45168:SF4">
    <property type="entry name" value="SIMILAR TO DNAJ HOMOLOG SUBFAMILY B MEMBER 6 (HEAT SHOCK PROTEIN J2) (HSJ-2) (MRJ) (MDJ4)"/>
    <property type="match status" value="1"/>
</dbReference>
<gene>
    <name evidence="3" type="ORF">ANCDUO_16944</name>
</gene>
<dbReference type="GO" id="GO:0030544">
    <property type="term" value="F:Hsp70 protein binding"/>
    <property type="evidence" value="ECO:0007669"/>
    <property type="project" value="InterPro"/>
</dbReference>
<name>A0A0C2G7C4_9BILA</name>
<dbReference type="Proteomes" id="UP000054047">
    <property type="component" value="Unassembled WGS sequence"/>
</dbReference>
<dbReference type="GO" id="GO:0051082">
    <property type="term" value="F:unfolded protein binding"/>
    <property type="evidence" value="ECO:0007669"/>
    <property type="project" value="InterPro"/>
</dbReference>
<dbReference type="Gene3D" id="1.10.287.110">
    <property type="entry name" value="DnaJ domain"/>
    <property type="match status" value="1"/>
</dbReference>
<evidence type="ECO:0000256" key="1">
    <source>
        <dbReference type="ARBA" id="ARBA00023186"/>
    </source>
</evidence>
<protein>
    <submittedName>
        <fullName evidence="3">DnaJ domain protein</fullName>
    </submittedName>
</protein>
<evidence type="ECO:0000259" key="2">
    <source>
        <dbReference type="PROSITE" id="PS50076"/>
    </source>
</evidence>
<dbReference type="InterPro" id="IPR036869">
    <property type="entry name" value="J_dom_sf"/>
</dbReference>
<dbReference type="PANTHER" id="PTHR45168">
    <property type="entry name" value="DNAJ HOMOLOG SUBFAMILY B MEMBER 2"/>
    <property type="match status" value="1"/>
</dbReference>
<organism evidence="3 4">
    <name type="scientific">Ancylostoma duodenale</name>
    <dbReference type="NCBI Taxonomy" id="51022"/>
    <lineage>
        <taxon>Eukaryota</taxon>
        <taxon>Metazoa</taxon>
        <taxon>Ecdysozoa</taxon>
        <taxon>Nematoda</taxon>
        <taxon>Chromadorea</taxon>
        <taxon>Rhabditida</taxon>
        <taxon>Rhabditina</taxon>
        <taxon>Rhabditomorpha</taxon>
        <taxon>Strongyloidea</taxon>
        <taxon>Ancylostomatidae</taxon>
        <taxon>Ancylostomatinae</taxon>
        <taxon>Ancylostoma</taxon>
    </lineage>
</organism>
<feature type="domain" description="J" evidence="2">
    <location>
        <begin position="1"/>
        <end position="41"/>
    </location>
</feature>
<dbReference type="OrthoDB" id="10250354at2759"/>